<evidence type="ECO:0000259" key="3">
    <source>
        <dbReference type="PROSITE" id="PS51371"/>
    </source>
</evidence>
<keyword evidence="1 2" id="KW-0129">CBS domain</keyword>
<comment type="caution">
    <text evidence="4">The sequence shown here is derived from an EMBL/GenBank/DDBJ whole genome shotgun (WGS) entry which is preliminary data.</text>
</comment>
<dbReference type="InterPro" id="IPR014710">
    <property type="entry name" value="RmlC-like_jellyroll"/>
</dbReference>
<evidence type="ECO:0000313" key="5">
    <source>
        <dbReference type="Proteomes" id="UP001482231"/>
    </source>
</evidence>
<dbReference type="InterPro" id="IPR046342">
    <property type="entry name" value="CBS_dom_sf"/>
</dbReference>
<dbReference type="PANTHER" id="PTHR43080">
    <property type="entry name" value="CBS DOMAIN-CONTAINING PROTEIN CBSX3, MITOCHONDRIAL"/>
    <property type="match status" value="1"/>
</dbReference>
<dbReference type="EMBL" id="JBAJEX010000012">
    <property type="protein sequence ID" value="MEO1767904.1"/>
    <property type="molecule type" value="Genomic_DNA"/>
</dbReference>
<evidence type="ECO:0000313" key="4">
    <source>
        <dbReference type="EMBL" id="MEO1767904.1"/>
    </source>
</evidence>
<protein>
    <submittedName>
        <fullName evidence="4">DUF294 nucleotidyltransferase-like domain-containing protein</fullName>
    </submittedName>
</protein>
<dbReference type="Gene3D" id="3.10.580.10">
    <property type="entry name" value="CBS-domain"/>
    <property type="match status" value="1"/>
</dbReference>
<name>A0ABV0EKF4_9BURK</name>
<dbReference type="PROSITE" id="PS51371">
    <property type="entry name" value="CBS"/>
    <property type="match status" value="2"/>
</dbReference>
<dbReference type="InterPro" id="IPR051257">
    <property type="entry name" value="Diverse_CBS-Domain"/>
</dbReference>
<organism evidence="4 5">
    <name type="scientific">Thiobacter aerophilum</name>
    <dbReference type="NCBI Taxonomy" id="3121275"/>
    <lineage>
        <taxon>Bacteria</taxon>
        <taxon>Pseudomonadati</taxon>
        <taxon>Pseudomonadota</taxon>
        <taxon>Betaproteobacteria</taxon>
        <taxon>Burkholderiales</taxon>
        <taxon>Thiobacteraceae</taxon>
        <taxon>Thiobacter</taxon>
    </lineage>
</organism>
<dbReference type="Proteomes" id="UP001482231">
    <property type="component" value="Unassembled WGS sequence"/>
</dbReference>
<dbReference type="InterPro" id="IPR000595">
    <property type="entry name" value="cNMP-bd_dom"/>
</dbReference>
<feature type="domain" description="CBS" evidence="3">
    <location>
        <begin position="173"/>
        <end position="229"/>
    </location>
</feature>
<dbReference type="Pfam" id="PF10335">
    <property type="entry name" value="DUF294_C"/>
    <property type="match status" value="1"/>
</dbReference>
<dbReference type="InterPro" id="IPR005105">
    <property type="entry name" value="GlnD_Uridyltrans_N"/>
</dbReference>
<evidence type="ECO:0000256" key="1">
    <source>
        <dbReference type="ARBA" id="ARBA00023122"/>
    </source>
</evidence>
<dbReference type="PANTHER" id="PTHR43080:SF2">
    <property type="entry name" value="CBS DOMAIN-CONTAINING PROTEIN"/>
    <property type="match status" value="1"/>
</dbReference>
<dbReference type="InterPro" id="IPR018821">
    <property type="entry name" value="DUF294_put_nucleoTrafse_sb-bd"/>
</dbReference>
<dbReference type="Gene3D" id="2.60.120.10">
    <property type="entry name" value="Jelly Rolls"/>
    <property type="match status" value="1"/>
</dbReference>
<dbReference type="InterPro" id="IPR018490">
    <property type="entry name" value="cNMP-bd_dom_sf"/>
</dbReference>
<sequence length="632" mass="69141">MSEAAALPASLLNATIAHLSRFAPFSEMHREDLAWMVARLSVVYTPKGGVLLDPAQGRVTHFYVVKQGAVVGEASAGSGDAHTQLVEGECFPLGALLAHRPVSNVYRAAEDTFCYRLAAADFDALLTRSPPFQDFCTRRLAHLLERSRQLIQAQYTQASAAQQPLSSPLSALLRRPPVTCAPQLSIREALARMQQQNVGSIIVVEGEAPVGIFTLHDLLARVALAGQDLAAPIASVMTRAPLGLPERATAHEAALLMARHGIRHVLVVDDGRLKGVISERDLFSLQRVGLTQISTSVRTAASVEELASLAADIRALAHAMLAQGVGAEQLTQLISTLNDLLTDRIIELTRAPFGVQDIRFCWLALGSEGRLEQTLATDQDNGIVFAASEAEAKVIRERLIPFARAVNEALDSCGFPLCKGGVMAANPQWCLTLAGWQKLFANWIDQGDPEALLNASIFFDFRALSGDATLAEALRGWLAREARANPRFLHQMAANALRNCPPLGVVRDFVLESKGEYAHTIDLKLNGTTPFVDAARIYSLAAGDTHTNTVQRLRAAAAARLLPEDEVEAWSEAFLFIQLLKLRHQHWQEREGQPLHNHVNPNDLNELERRILKEAFRQARKLQTRLALDYGL</sequence>
<accession>A0ABV0EKF4</accession>
<dbReference type="SMART" id="SM00116">
    <property type="entry name" value="CBS"/>
    <property type="match status" value="2"/>
</dbReference>
<dbReference type="CDD" id="cd05401">
    <property type="entry name" value="NT_GlnE_GlnD_like"/>
    <property type="match status" value="1"/>
</dbReference>
<dbReference type="Pfam" id="PF03445">
    <property type="entry name" value="DUF294"/>
    <property type="match status" value="1"/>
</dbReference>
<gene>
    <name evidence="4" type="ORF">V6E02_11850</name>
</gene>
<dbReference type="RefSeq" id="WP_347309015.1">
    <property type="nucleotide sequence ID" value="NZ_JBAJEX010000012.1"/>
</dbReference>
<dbReference type="SUPFAM" id="SSF51206">
    <property type="entry name" value="cAMP-binding domain-like"/>
    <property type="match status" value="1"/>
</dbReference>
<dbReference type="Pfam" id="PF00571">
    <property type="entry name" value="CBS"/>
    <property type="match status" value="2"/>
</dbReference>
<reference evidence="4 5" key="1">
    <citation type="submission" date="2024-02" db="EMBL/GenBank/DDBJ databases">
        <title>New thermophilic sulfur-oxidizing bacteria from a hot springs of the Uzon caldera (Kamchatka, Russia).</title>
        <authorList>
            <person name="Dukat A.M."/>
            <person name="Elcheninov A.G."/>
            <person name="Frolov E.N."/>
        </authorList>
    </citation>
    <scope>NUCLEOTIDE SEQUENCE [LARGE SCALE GENOMIC DNA]</scope>
    <source>
        <strain evidence="4 5">AK1</strain>
    </source>
</reference>
<feature type="domain" description="CBS" evidence="3">
    <location>
        <begin position="237"/>
        <end position="293"/>
    </location>
</feature>
<dbReference type="InterPro" id="IPR000644">
    <property type="entry name" value="CBS_dom"/>
</dbReference>
<dbReference type="CDD" id="cd00038">
    <property type="entry name" value="CAP_ED"/>
    <property type="match status" value="1"/>
</dbReference>
<proteinExistence type="predicted"/>
<evidence type="ECO:0000256" key="2">
    <source>
        <dbReference type="PROSITE-ProRule" id="PRU00703"/>
    </source>
</evidence>
<keyword evidence="5" id="KW-1185">Reference proteome</keyword>
<dbReference type="SUPFAM" id="SSF54631">
    <property type="entry name" value="CBS-domain pair"/>
    <property type="match status" value="1"/>
</dbReference>